<reference evidence="1 2" key="1">
    <citation type="submission" date="2020-08" db="EMBL/GenBank/DDBJ databases">
        <title>Genomic Encyclopedia of Type Strains, Phase III (KMG-III): the genomes of soil and plant-associated and newly described type strains.</title>
        <authorList>
            <person name="Whitman W."/>
        </authorList>
    </citation>
    <scope>NUCLEOTIDE SEQUENCE [LARGE SCALE GENOMIC DNA]</scope>
    <source>
        <strain evidence="1 2">CECT 8075</strain>
    </source>
</reference>
<gene>
    <name evidence="1" type="ORF">FHS27_001956</name>
</gene>
<comment type="caution">
    <text evidence="1">The sequence shown here is derived from an EMBL/GenBank/DDBJ whole genome shotgun (WGS) entry which is preliminary data.</text>
</comment>
<protein>
    <submittedName>
        <fullName evidence="1">Uncharacterized protein</fullName>
    </submittedName>
</protein>
<dbReference type="RefSeq" id="WP_184304393.1">
    <property type="nucleotide sequence ID" value="NZ_JACHXU010000005.1"/>
</dbReference>
<organism evidence="1 2">
    <name type="scientific">Aporhodopirellula rubra</name>
    <dbReference type="NCBI Taxonomy" id="980271"/>
    <lineage>
        <taxon>Bacteria</taxon>
        <taxon>Pseudomonadati</taxon>
        <taxon>Planctomycetota</taxon>
        <taxon>Planctomycetia</taxon>
        <taxon>Pirellulales</taxon>
        <taxon>Pirellulaceae</taxon>
        <taxon>Aporhodopirellula</taxon>
    </lineage>
</organism>
<dbReference type="AlphaFoldDB" id="A0A7W5DX41"/>
<proteinExistence type="predicted"/>
<keyword evidence="2" id="KW-1185">Reference proteome</keyword>
<evidence type="ECO:0000313" key="1">
    <source>
        <dbReference type="EMBL" id="MBB3206148.1"/>
    </source>
</evidence>
<dbReference type="Proteomes" id="UP000536179">
    <property type="component" value="Unassembled WGS sequence"/>
</dbReference>
<accession>A0A7W5DX41</accession>
<dbReference type="EMBL" id="JACHXU010000005">
    <property type="protein sequence ID" value="MBB3206148.1"/>
    <property type="molecule type" value="Genomic_DNA"/>
</dbReference>
<name>A0A7W5DX41_9BACT</name>
<sequence>MSVNHSSDYLTHQWVVAGIVSSSSRFIPVPFIDDLVRDQCRRFVVSQTLEANRANANVTLDALKPYYADNGGCLAGCVGAIAKAPLKLLLFPIRKVLAVVTSVRGVPLEIMRMVLLGRTLQRYLSDDSLEIDAVFAARMRTAFDQSYSGMDFRVAKAAMNDALSHVSGWKTSAMETARQVAAPDENVKDDLEPSQEVETGAEKVQQVLDRPDIVSLFAEFDRRFDAQMKQTLL</sequence>
<evidence type="ECO:0000313" key="2">
    <source>
        <dbReference type="Proteomes" id="UP000536179"/>
    </source>
</evidence>